<comment type="caution">
    <text evidence="7">The sequence shown here is derived from an EMBL/GenBank/DDBJ whole genome shotgun (WGS) entry which is preliminary data.</text>
</comment>
<dbReference type="Proteomes" id="UP000178040">
    <property type="component" value="Unassembled WGS sequence"/>
</dbReference>
<dbReference type="GO" id="GO:1990904">
    <property type="term" value="C:ribonucleoprotein complex"/>
    <property type="evidence" value="ECO:0007669"/>
    <property type="project" value="UniProtKB-KW"/>
</dbReference>
<dbReference type="AlphaFoldDB" id="A0A1F7IQX1"/>
<comment type="similarity">
    <text evidence="1 6">Belongs to the universal ribosomal protein uS8 family.</text>
</comment>
<proteinExistence type="inferred from homology"/>
<dbReference type="InterPro" id="IPR035987">
    <property type="entry name" value="Ribosomal_uS8_sf"/>
</dbReference>
<evidence type="ECO:0000313" key="8">
    <source>
        <dbReference type="Proteomes" id="UP000178040"/>
    </source>
</evidence>
<keyword evidence="3 6" id="KW-0687">Ribonucleoprotein</keyword>
<reference evidence="7 8" key="1">
    <citation type="journal article" date="2016" name="Nat. Commun.">
        <title>Thousands of microbial genomes shed light on interconnected biogeochemical processes in an aquifer system.</title>
        <authorList>
            <person name="Anantharaman K."/>
            <person name="Brown C.T."/>
            <person name="Hug L.A."/>
            <person name="Sharon I."/>
            <person name="Castelle C.J."/>
            <person name="Probst A.J."/>
            <person name="Thomas B.C."/>
            <person name="Singh A."/>
            <person name="Wilkins M.J."/>
            <person name="Karaoz U."/>
            <person name="Brodie E.L."/>
            <person name="Williams K.H."/>
            <person name="Hubbard S.S."/>
            <person name="Banfield J.F."/>
        </authorList>
    </citation>
    <scope>NUCLEOTIDE SEQUENCE [LARGE SCALE GENOMIC DNA]</scope>
</reference>
<name>A0A1F7IQX1_9BACT</name>
<dbReference type="GO" id="GO:0003735">
    <property type="term" value="F:structural constituent of ribosome"/>
    <property type="evidence" value="ECO:0007669"/>
    <property type="project" value="InterPro"/>
</dbReference>
<dbReference type="EMBL" id="MGAI01000001">
    <property type="protein sequence ID" value="OGK45760.1"/>
    <property type="molecule type" value="Genomic_DNA"/>
</dbReference>
<dbReference type="Pfam" id="PF00410">
    <property type="entry name" value="Ribosomal_S8"/>
    <property type="match status" value="1"/>
</dbReference>
<evidence type="ECO:0000313" key="7">
    <source>
        <dbReference type="EMBL" id="OGK45760.1"/>
    </source>
</evidence>
<dbReference type="PROSITE" id="PS00053">
    <property type="entry name" value="RIBOSOMAL_S8"/>
    <property type="match status" value="1"/>
</dbReference>
<organism evidence="7 8">
    <name type="scientific">Candidatus Roizmanbacteria bacterium RIFCSPLOWO2_01_FULL_37_16</name>
    <dbReference type="NCBI Taxonomy" id="1802058"/>
    <lineage>
        <taxon>Bacteria</taxon>
        <taxon>Candidatus Roizmaniibacteriota</taxon>
    </lineage>
</organism>
<evidence type="ECO:0000256" key="2">
    <source>
        <dbReference type="ARBA" id="ARBA00022980"/>
    </source>
</evidence>
<protein>
    <recommendedName>
        <fullName evidence="4">Small ribosomal subunit protein uS8</fullName>
    </recommendedName>
    <alternativeName>
        <fullName evidence="5">30S ribosomal protein S8</fullName>
    </alternativeName>
</protein>
<dbReference type="GO" id="GO:0006412">
    <property type="term" value="P:translation"/>
    <property type="evidence" value="ECO:0007669"/>
    <property type="project" value="InterPro"/>
</dbReference>
<dbReference type="GO" id="GO:0005840">
    <property type="term" value="C:ribosome"/>
    <property type="evidence" value="ECO:0007669"/>
    <property type="project" value="UniProtKB-KW"/>
</dbReference>
<gene>
    <name evidence="7" type="ORF">A3B40_05935</name>
</gene>
<dbReference type="GO" id="GO:0005737">
    <property type="term" value="C:cytoplasm"/>
    <property type="evidence" value="ECO:0007669"/>
    <property type="project" value="UniProtKB-ARBA"/>
</dbReference>
<dbReference type="InterPro" id="IPR047863">
    <property type="entry name" value="Ribosomal_uS8_CS"/>
</dbReference>
<dbReference type="FunFam" id="3.30.1490.10:FF:000001">
    <property type="entry name" value="30S ribosomal protein S8"/>
    <property type="match status" value="1"/>
</dbReference>
<evidence type="ECO:0000256" key="1">
    <source>
        <dbReference type="ARBA" id="ARBA00006471"/>
    </source>
</evidence>
<keyword evidence="2 6" id="KW-0689">Ribosomal protein</keyword>
<dbReference type="Gene3D" id="3.30.1370.30">
    <property type="match status" value="1"/>
</dbReference>
<dbReference type="SUPFAM" id="SSF56047">
    <property type="entry name" value="Ribosomal protein S8"/>
    <property type="match status" value="1"/>
</dbReference>
<evidence type="ECO:0000256" key="6">
    <source>
        <dbReference type="RuleBase" id="RU003660"/>
    </source>
</evidence>
<dbReference type="InterPro" id="IPR000630">
    <property type="entry name" value="Ribosomal_uS8"/>
</dbReference>
<dbReference type="Gene3D" id="3.30.1490.10">
    <property type="match status" value="1"/>
</dbReference>
<evidence type="ECO:0000256" key="5">
    <source>
        <dbReference type="ARBA" id="ARBA00035525"/>
    </source>
</evidence>
<accession>A0A1F7IQX1</accession>
<evidence type="ECO:0000256" key="3">
    <source>
        <dbReference type="ARBA" id="ARBA00023274"/>
    </source>
</evidence>
<evidence type="ECO:0000256" key="4">
    <source>
        <dbReference type="ARBA" id="ARBA00035258"/>
    </source>
</evidence>
<sequence length="125" mass="14523">MQNSVVDLIIRIKNGYMARREIVEVVYSQFNKEVLKKLKQLKFIDDFQEKGRKIQVELLYEDKNAAITGVQIYSKPGRRYYVSYRELKPILGSLGYSIISTSKGILTNSEARKRKLGGELLFSIW</sequence>